<reference evidence="1" key="2">
    <citation type="submission" date="2015-06" db="UniProtKB">
        <authorList>
            <consortium name="EnsemblMetazoa"/>
        </authorList>
    </citation>
    <scope>IDENTIFICATION</scope>
</reference>
<protein>
    <submittedName>
        <fullName evidence="1">Uncharacterized protein</fullName>
    </submittedName>
</protein>
<evidence type="ECO:0000313" key="1">
    <source>
        <dbReference type="EnsemblMetazoa" id="MESCA009334-PA"/>
    </source>
</evidence>
<name>T1GZN0_MEGSC</name>
<dbReference type="EMBL" id="CAQQ02182897">
    <property type="status" value="NOT_ANNOTATED_CDS"/>
    <property type="molecule type" value="Genomic_DNA"/>
</dbReference>
<evidence type="ECO:0000313" key="2">
    <source>
        <dbReference type="Proteomes" id="UP000015102"/>
    </source>
</evidence>
<organism evidence="1 2">
    <name type="scientific">Megaselia scalaris</name>
    <name type="common">Humpbacked fly</name>
    <name type="synonym">Phora scalaris</name>
    <dbReference type="NCBI Taxonomy" id="36166"/>
    <lineage>
        <taxon>Eukaryota</taxon>
        <taxon>Metazoa</taxon>
        <taxon>Ecdysozoa</taxon>
        <taxon>Arthropoda</taxon>
        <taxon>Hexapoda</taxon>
        <taxon>Insecta</taxon>
        <taxon>Pterygota</taxon>
        <taxon>Neoptera</taxon>
        <taxon>Endopterygota</taxon>
        <taxon>Diptera</taxon>
        <taxon>Brachycera</taxon>
        <taxon>Muscomorpha</taxon>
        <taxon>Platypezoidea</taxon>
        <taxon>Phoridae</taxon>
        <taxon>Megaseliini</taxon>
        <taxon>Megaselia</taxon>
    </lineage>
</organism>
<keyword evidence="2" id="KW-1185">Reference proteome</keyword>
<dbReference type="EnsemblMetazoa" id="MESCA009334-RA">
    <property type="protein sequence ID" value="MESCA009334-PA"/>
    <property type="gene ID" value="MESCA009334"/>
</dbReference>
<dbReference type="HOGENOM" id="CLU_1932821_0_0_1"/>
<reference evidence="2" key="1">
    <citation type="submission" date="2013-02" db="EMBL/GenBank/DDBJ databases">
        <authorList>
            <person name="Hughes D."/>
        </authorList>
    </citation>
    <scope>NUCLEOTIDE SEQUENCE</scope>
    <source>
        <strain>Durham</strain>
        <strain evidence="2">NC isolate 2 -- Noor lab</strain>
    </source>
</reference>
<accession>T1GZN0</accession>
<sequence>MISHIGDNIAELHHIAVTNCLESFYKFVPNIIPYITDKPVSILQKQCEIKCFFKIFENFMFNDPDQLSKRIQEIELDSKNSRTLSYPSYLSENIPEELYLAKKIYRKWFDDQEMLEHKYKDIIHIGEGGFG</sequence>
<dbReference type="Proteomes" id="UP000015102">
    <property type="component" value="Unassembled WGS sequence"/>
</dbReference>
<proteinExistence type="predicted"/>
<dbReference type="AlphaFoldDB" id="T1GZN0"/>